<keyword evidence="3" id="KW-1185">Reference proteome</keyword>
<evidence type="ECO:0000313" key="2">
    <source>
        <dbReference type="EMBL" id="KAK0410049.1"/>
    </source>
</evidence>
<gene>
    <name evidence="2" type="ORF">QR680_004914</name>
</gene>
<organism evidence="2 3">
    <name type="scientific">Steinernema hermaphroditum</name>
    <dbReference type="NCBI Taxonomy" id="289476"/>
    <lineage>
        <taxon>Eukaryota</taxon>
        <taxon>Metazoa</taxon>
        <taxon>Ecdysozoa</taxon>
        <taxon>Nematoda</taxon>
        <taxon>Chromadorea</taxon>
        <taxon>Rhabditida</taxon>
        <taxon>Tylenchina</taxon>
        <taxon>Panagrolaimomorpha</taxon>
        <taxon>Strongyloidoidea</taxon>
        <taxon>Steinernematidae</taxon>
        <taxon>Steinernema</taxon>
    </lineage>
</organism>
<feature type="transmembrane region" description="Helical" evidence="1">
    <location>
        <begin position="230"/>
        <end position="257"/>
    </location>
</feature>
<feature type="transmembrane region" description="Helical" evidence="1">
    <location>
        <begin position="277"/>
        <end position="296"/>
    </location>
</feature>
<feature type="transmembrane region" description="Helical" evidence="1">
    <location>
        <begin position="185"/>
        <end position="209"/>
    </location>
</feature>
<protein>
    <submittedName>
        <fullName evidence="2">Uncharacterized protein</fullName>
    </submittedName>
</protein>
<dbReference type="EMBL" id="JAUCMV010000003">
    <property type="protein sequence ID" value="KAK0410049.1"/>
    <property type="molecule type" value="Genomic_DNA"/>
</dbReference>
<keyword evidence="1" id="KW-0472">Membrane</keyword>
<feature type="transmembrane region" description="Helical" evidence="1">
    <location>
        <begin position="27"/>
        <end position="51"/>
    </location>
</feature>
<evidence type="ECO:0000313" key="3">
    <source>
        <dbReference type="Proteomes" id="UP001175271"/>
    </source>
</evidence>
<keyword evidence="1" id="KW-0812">Transmembrane</keyword>
<feature type="transmembrane region" description="Helical" evidence="1">
    <location>
        <begin position="146"/>
        <end position="165"/>
    </location>
</feature>
<accession>A0AA39HSJ2</accession>
<reference evidence="2" key="1">
    <citation type="submission" date="2023-06" db="EMBL/GenBank/DDBJ databases">
        <title>Genomic analysis of the entomopathogenic nematode Steinernema hermaphroditum.</title>
        <authorList>
            <person name="Schwarz E.M."/>
            <person name="Heppert J.K."/>
            <person name="Baniya A."/>
            <person name="Schwartz H.T."/>
            <person name="Tan C.-H."/>
            <person name="Antoshechkin I."/>
            <person name="Sternberg P.W."/>
            <person name="Goodrich-Blair H."/>
            <person name="Dillman A.R."/>
        </authorList>
    </citation>
    <scope>NUCLEOTIDE SEQUENCE</scope>
    <source>
        <strain evidence="2">PS9179</strain>
        <tissue evidence="2">Whole animal</tissue>
    </source>
</reference>
<feature type="transmembrane region" description="Helical" evidence="1">
    <location>
        <begin position="63"/>
        <end position="81"/>
    </location>
</feature>
<name>A0AA39HSJ2_9BILA</name>
<keyword evidence="1" id="KW-1133">Transmembrane helix</keyword>
<proteinExistence type="predicted"/>
<feature type="transmembrane region" description="Helical" evidence="1">
    <location>
        <begin position="101"/>
        <end position="134"/>
    </location>
</feature>
<evidence type="ECO:0000256" key="1">
    <source>
        <dbReference type="SAM" id="Phobius"/>
    </source>
</evidence>
<sequence length="316" mass="36863">MFNNEGELSRLAVLATPSISAFEFFGYYGLFSTILTITDLTLNVLILWISLAICKRLVLCRIYAIYLMLPSIAYEMVKFANNYIAHTPYSDFIRRFDYPRYTFWFVFELAAFQYCVLANTMVFLSYLAVTAPVFFQVHCKPKRYHAIFFATSLFSVLLAFVATVVEIPVNDVKLHNSDYRIFAALYYVKPCFNVLSCVVMMVLFVVSLIQVVKHSDLLNVELNRKRLMWTLVYCTPPNIFLFLQIPYCMFQVVYGSLRNRDELPPIYRTVEDWSEPLSSGRLFFASVCIFFSFAEYRRTVRGALKYVRRKLTSFAD</sequence>
<dbReference type="AlphaFoldDB" id="A0AA39HSJ2"/>
<comment type="caution">
    <text evidence="2">The sequence shown here is derived from an EMBL/GenBank/DDBJ whole genome shotgun (WGS) entry which is preliminary data.</text>
</comment>
<dbReference type="Proteomes" id="UP001175271">
    <property type="component" value="Unassembled WGS sequence"/>
</dbReference>